<dbReference type="InterPro" id="IPR002942">
    <property type="entry name" value="S4_RNA-bd"/>
</dbReference>
<comment type="function">
    <text evidence="6">Responsible for synthesis of pseudouridine from uracil-2605 in 23S ribosomal RNA.</text>
</comment>
<comment type="catalytic activity">
    <reaction evidence="5">
        <text>uridine(2605) in 23S rRNA = pseudouridine(2605) in 23S rRNA</text>
        <dbReference type="Rhea" id="RHEA:42520"/>
        <dbReference type="Rhea" id="RHEA-COMP:10095"/>
        <dbReference type="Rhea" id="RHEA-COMP:10096"/>
        <dbReference type="ChEBI" id="CHEBI:65314"/>
        <dbReference type="ChEBI" id="CHEBI:65315"/>
        <dbReference type="EC" id="5.4.99.22"/>
    </reaction>
</comment>
<dbReference type="CDD" id="cd02556">
    <property type="entry name" value="PseudoU_synth_RluB"/>
    <property type="match status" value="1"/>
</dbReference>
<dbReference type="EC" id="5.4.99.-" evidence="8"/>
<dbReference type="InterPro" id="IPR020094">
    <property type="entry name" value="TruA/RsuA/RluB/E/F_N"/>
</dbReference>
<dbReference type="CDD" id="cd00165">
    <property type="entry name" value="S4"/>
    <property type="match status" value="1"/>
</dbReference>
<organism evidence="11 12">
    <name type="scientific">Candidatus Venteria ishoeyi</name>
    <dbReference type="NCBI Taxonomy" id="1899563"/>
    <lineage>
        <taxon>Bacteria</taxon>
        <taxon>Pseudomonadati</taxon>
        <taxon>Pseudomonadota</taxon>
        <taxon>Gammaproteobacteria</taxon>
        <taxon>Thiotrichales</taxon>
        <taxon>Thiotrichaceae</taxon>
        <taxon>Venteria</taxon>
    </lineage>
</organism>
<keyword evidence="12" id="KW-1185">Reference proteome</keyword>
<dbReference type="Gene3D" id="3.30.70.580">
    <property type="entry name" value="Pseudouridine synthase I, catalytic domain, N-terminal subdomain"/>
    <property type="match status" value="1"/>
</dbReference>
<proteinExistence type="inferred from homology"/>
<dbReference type="EMBL" id="FMSV02000537">
    <property type="protein sequence ID" value="SEH07638.1"/>
    <property type="molecule type" value="Genomic_DNA"/>
</dbReference>
<evidence type="ECO:0000313" key="11">
    <source>
        <dbReference type="EMBL" id="SEH07638.1"/>
    </source>
</evidence>
<evidence type="ECO:0000256" key="3">
    <source>
        <dbReference type="ARBA" id="ARBA00022884"/>
    </source>
</evidence>
<dbReference type="GO" id="GO:0160139">
    <property type="term" value="F:23S rRNA pseudouridine(2605) synthase activity"/>
    <property type="evidence" value="ECO:0007669"/>
    <property type="project" value="UniProtKB-EC"/>
</dbReference>
<gene>
    <name evidence="11" type="primary">rluB</name>
    <name evidence="11" type="ORF">MBHS_03516</name>
</gene>
<evidence type="ECO:0000256" key="7">
    <source>
        <dbReference type="PROSITE-ProRule" id="PRU00182"/>
    </source>
</evidence>
<dbReference type="GO" id="GO:0000455">
    <property type="term" value="P:enzyme-directed rRNA pseudouridine synthesis"/>
    <property type="evidence" value="ECO:0007669"/>
    <property type="project" value="UniProtKB-ARBA"/>
</dbReference>
<dbReference type="GO" id="GO:0003723">
    <property type="term" value="F:RNA binding"/>
    <property type="evidence" value="ECO:0007669"/>
    <property type="project" value="UniProtKB-KW"/>
</dbReference>
<dbReference type="FunFam" id="3.30.70.1560:FF:000001">
    <property type="entry name" value="Pseudouridine synthase"/>
    <property type="match status" value="1"/>
</dbReference>
<keyword evidence="4 8" id="KW-0413">Isomerase</keyword>
<dbReference type="NCBIfam" id="TIGR00093">
    <property type="entry name" value="pseudouridine synthase"/>
    <property type="match status" value="1"/>
</dbReference>
<dbReference type="PANTHER" id="PTHR47683">
    <property type="entry name" value="PSEUDOURIDINE SYNTHASE FAMILY PROTEIN-RELATED"/>
    <property type="match status" value="1"/>
</dbReference>
<dbReference type="NCBIfam" id="NF007976">
    <property type="entry name" value="PRK10700.1"/>
    <property type="match status" value="1"/>
</dbReference>
<dbReference type="InterPro" id="IPR006145">
    <property type="entry name" value="PsdUridine_synth_RsuA/RluA"/>
</dbReference>
<dbReference type="Gene3D" id="3.10.290.10">
    <property type="entry name" value="RNA-binding S4 domain"/>
    <property type="match status" value="1"/>
</dbReference>
<dbReference type="Pfam" id="PF01479">
    <property type="entry name" value="S4"/>
    <property type="match status" value="1"/>
</dbReference>
<dbReference type="Pfam" id="PF00849">
    <property type="entry name" value="PseudoU_synth_2"/>
    <property type="match status" value="1"/>
</dbReference>
<dbReference type="Gene3D" id="3.30.70.1560">
    <property type="entry name" value="Alpha-L RNA-binding motif"/>
    <property type="match status" value="1"/>
</dbReference>
<protein>
    <recommendedName>
        <fullName evidence="8">Pseudouridine synthase</fullName>
        <ecNumber evidence="8">5.4.99.-</ecNumber>
    </recommendedName>
</protein>
<dbReference type="SUPFAM" id="SSF55120">
    <property type="entry name" value="Pseudouridine synthase"/>
    <property type="match status" value="1"/>
</dbReference>
<feature type="compositionally biased region" description="Basic residues" evidence="9">
    <location>
        <begin position="261"/>
        <end position="288"/>
    </location>
</feature>
<evidence type="ECO:0000256" key="5">
    <source>
        <dbReference type="ARBA" id="ARBA00036944"/>
    </source>
</evidence>
<dbReference type="InterPro" id="IPR042092">
    <property type="entry name" value="PsdUridine_s_RsuA/RluB/E/F_cat"/>
</dbReference>
<dbReference type="SUPFAM" id="SSF55174">
    <property type="entry name" value="Alpha-L RNA-binding motif"/>
    <property type="match status" value="1"/>
</dbReference>
<dbReference type="RefSeq" id="WP_306438053.1">
    <property type="nucleotide sequence ID" value="NZ_FMSV02000537.1"/>
</dbReference>
<dbReference type="FunFam" id="3.10.290.10:FF:000003">
    <property type="entry name" value="Pseudouridine synthase"/>
    <property type="match status" value="1"/>
</dbReference>
<dbReference type="InterPro" id="IPR050343">
    <property type="entry name" value="RsuA_PseudoU_synthase"/>
</dbReference>
<dbReference type="InterPro" id="IPR036986">
    <property type="entry name" value="S4_RNA-bd_sf"/>
</dbReference>
<evidence type="ECO:0000313" key="12">
    <source>
        <dbReference type="Proteomes" id="UP000236724"/>
    </source>
</evidence>
<evidence type="ECO:0000259" key="10">
    <source>
        <dbReference type="SMART" id="SM00363"/>
    </source>
</evidence>
<dbReference type="GO" id="GO:0005829">
    <property type="term" value="C:cytosol"/>
    <property type="evidence" value="ECO:0007669"/>
    <property type="project" value="UniProtKB-ARBA"/>
</dbReference>
<dbReference type="InterPro" id="IPR020103">
    <property type="entry name" value="PsdUridine_synth_cat_dom_sf"/>
</dbReference>
<evidence type="ECO:0000256" key="8">
    <source>
        <dbReference type="RuleBase" id="RU003887"/>
    </source>
</evidence>
<dbReference type="PROSITE" id="PS50889">
    <property type="entry name" value="S4"/>
    <property type="match status" value="1"/>
</dbReference>
<accession>A0A1H6FC35</accession>
<keyword evidence="2" id="KW-0698">rRNA processing</keyword>
<dbReference type="PANTHER" id="PTHR47683:SF3">
    <property type="entry name" value="RIBOSOMAL LARGE SUBUNIT PSEUDOURIDINE SYNTHASE B"/>
    <property type="match status" value="1"/>
</dbReference>
<evidence type="ECO:0000256" key="9">
    <source>
        <dbReference type="SAM" id="MobiDB-lite"/>
    </source>
</evidence>
<evidence type="ECO:0000256" key="4">
    <source>
        <dbReference type="ARBA" id="ARBA00023235"/>
    </source>
</evidence>
<evidence type="ECO:0000256" key="1">
    <source>
        <dbReference type="ARBA" id="ARBA00008348"/>
    </source>
</evidence>
<dbReference type="PROSITE" id="PS01149">
    <property type="entry name" value="PSI_RSU"/>
    <property type="match status" value="1"/>
</dbReference>
<evidence type="ECO:0000256" key="2">
    <source>
        <dbReference type="ARBA" id="ARBA00022552"/>
    </source>
</evidence>
<dbReference type="SMART" id="SM00363">
    <property type="entry name" value="S4"/>
    <property type="match status" value="1"/>
</dbReference>
<name>A0A1H6FC35_9GAMM</name>
<dbReference type="FunFam" id="3.30.70.580:FF:000009">
    <property type="entry name" value="Pseudouridine synthase"/>
    <property type="match status" value="1"/>
</dbReference>
<evidence type="ECO:0000256" key="6">
    <source>
        <dbReference type="ARBA" id="ARBA00037383"/>
    </source>
</evidence>
<dbReference type="Proteomes" id="UP000236724">
    <property type="component" value="Unassembled WGS sequence"/>
</dbReference>
<dbReference type="InterPro" id="IPR018496">
    <property type="entry name" value="PsdUridine_synth_RsuA/RluB_CS"/>
</dbReference>
<feature type="domain" description="RNA-binding S4" evidence="10">
    <location>
        <begin position="15"/>
        <end position="75"/>
    </location>
</feature>
<feature type="region of interest" description="Disordered" evidence="9">
    <location>
        <begin position="257"/>
        <end position="288"/>
    </location>
</feature>
<dbReference type="AlphaFoldDB" id="A0A1H6FC35"/>
<keyword evidence="3 7" id="KW-0694">RNA-binding</keyword>
<sequence>MLNSGSLKVYAMRTEKIQKVLARMGLGSRREMERAIADGRVKVDRQMAKLGDRITAGVIIELDGRRHRVPEFDAATPRVLLYHKPAGEICSRSDPEGRPTIFDALPPIREGRWIAVGRLDLNTSGLLLFTNDGELANRLMHPSREIERIYAVRVLGEVKPEQLKQMKDGVILEDGKASFTYIRDVGGEGANHWYEVSLREGRNREVRRLWESQEIQVSRLIRTTFAGIGLPRSLRTGHSLALEDTEMRQLYKLVALEPPKRAKSKRNPRKVKPFRSRKAVKLHKPRKR</sequence>
<dbReference type="InterPro" id="IPR000748">
    <property type="entry name" value="PsdUridine_synth_RsuA/RluB/E/F"/>
</dbReference>
<reference evidence="11 12" key="1">
    <citation type="submission" date="2016-10" db="EMBL/GenBank/DDBJ databases">
        <authorList>
            <person name="de Groot N.N."/>
        </authorList>
    </citation>
    <scope>NUCLEOTIDE SEQUENCE [LARGE SCALE GENOMIC DNA]</scope>
    <source>
        <strain evidence="11">MBHS1</strain>
    </source>
</reference>
<comment type="similarity">
    <text evidence="1 8">Belongs to the pseudouridine synthase RsuA family.</text>
</comment>